<organism evidence="2 3">
    <name type="scientific">Rubripirellula lacrimiformis</name>
    <dbReference type="NCBI Taxonomy" id="1930273"/>
    <lineage>
        <taxon>Bacteria</taxon>
        <taxon>Pseudomonadati</taxon>
        <taxon>Planctomycetota</taxon>
        <taxon>Planctomycetia</taxon>
        <taxon>Pirellulales</taxon>
        <taxon>Pirellulaceae</taxon>
        <taxon>Rubripirellula</taxon>
    </lineage>
</organism>
<reference evidence="2 3" key="1">
    <citation type="submission" date="2019-02" db="EMBL/GenBank/DDBJ databases">
        <title>Deep-cultivation of Planctomycetes and their phenomic and genomic characterization uncovers novel biology.</title>
        <authorList>
            <person name="Wiegand S."/>
            <person name="Jogler M."/>
            <person name="Boedeker C."/>
            <person name="Pinto D."/>
            <person name="Vollmers J."/>
            <person name="Rivas-Marin E."/>
            <person name="Kohn T."/>
            <person name="Peeters S.H."/>
            <person name="Heuer A."/>
            <person name="Rast P."/>
            <person name="Oberbeckmann S."/>
            <person name="Bunk B."/>
            <person name="Jeske O."/>
            <person name="Meyerdierks A."/>
            <person name="Storesund J.E."/>
            <person name="Kallscheuer N."/>
            <person name="Luecker S."/>
            <person name="Lage O.M."/>
            <person name="Pohl T."/>
            <person name="Merkel B.J."/>
            <person name="Hornburger P."/>
            <person name="Mueller R.-W."/>
            <person name="Bruemmer F."/>
            <person name="Labrenz M."/>
            <person name="Spormann A.M."/>
            <person name="Op den Camp H."/>
            <person name="Overmann J."/>
            <person name="Amann R."/>
            <person name="Jetten M.S.M."/>
            <person name="Mascher T."/>
            <person name="Medema M.H."/>
            <person name="Devos D.P."/>
            <person name="Kaster A.-K."/>
            <person name="Ovreas L."/>
            <person name="Rohde M."/>
            <person name="Galperin M.Y."/>
            <person name="Jogler C."/>
        </authorList>
    </citation>
    <scope>NUCLEOTIDE SEQUENCE [LARGE SCALE GENOMIC DNA]</scope>
    <source>
        <strain evidence="2 3">K22_7</strain>
    </source>
</reference>
<dbReference type="SUPFAM" id="SSF52091">
    <property type="entry name" value="SpoIIaa-like"/>
    <property type="match status" value="1"/>
</dbReference>
<protein>
    <submittedName>
        <fullName evidence="2">Anti-sigma factor antagonist</fullName>
    </submittedName>
</protein>
<evidence type="ECO:0000313" key="2">
    <source>
        <dbReference type="EMBL" id="QDT06605.1"/>
    </source>
</evidence>
<dbReference type="Pfam" id="PF01740">
    <property type="entry name" value="STAS"/>
    <property type="match status" value="1"/>
</dbReference>
<accession>A0A517NHI9</accession>
<feature type="domain" description="STAS" evidence="1">
    <location>
        <begin position="45"/>
        <end position="137"/>
    </location>
</feature>
<evidence type="ECO:0000259" key="1">
    <source>
        <dbReference type="PROSITE" id="PS50801"/>
    </source>
</evidence>
<evidence type="ECO:0000313" key="3">
    <source>
        <dbReference type="Proteomes" id="UP000318538"/>
    </source>
</evidence>
<dbReference type="PANTHER" id="PTHR33495">
    <property type="entry name" value="ANTI-SIGMA FACTOR ANTAGONIST TM_1081-RELATED-RELATED"/>
    <property type="match status" value="1"/>
</dbReference>
<dbReference type="PROSITE" id="PS50801">
    <property type="entry name" value="STAS"/>
    <property type="match status" value="1"/>
</dbReference>
<dbReference type="InterPro" id="IPR002645">
    <property type="entry name" value="STAS_dom"/>
</dbReference>
<dbReference type="CDD" id="cd07043">
    <property type="entry name" value="STAS_anti-anti-sigma_factors"/>
    <property type="match status" value="1"/>
</dbReference>
<name>A0A517NHI9_9BACT</name>
<keyword evidence="3" id="KW-1185">Reference proteome</keyword>
<gene>
    <name evidence="2" type="ORF">K227x_50160</name>
</gene>
<dbReference type="AlphaFoldDB" id="A0A517NHI9"/>
<dbReference type="KEGG" id="rlc:K227x_50160"/>
<dbReference type="InterPro" id="IPR036513">
    <property type="entry name" value="STAS_dom_sf"/>
</dbReference>
<sequence length="137" mass="15371">MTATVSEQNQRDSPLMSNDELLCVRVEGSETTVSFSPDHINRMETARRISCDLFELIEHQQSEETESDHIVLNFENIDRIGSAGLNELIGIKSKARSHGVRLVLSNVQESVRDVFAMTRLERMFEIEGPEGPVPTLG</sequence>
<dbReference type="GO" id="GO:0043856">
    <property type="term" value="F:anti-sigma factor antagonist activity"/>
    <property type="evidence" value="ECO:0007669"/>
    <property type="project" value="TreeGrafter"/>
</dbReference>
<dbReference type="EMBL" id="CP036525">
    <property type="protein sequence ID" value="QDT06605.1"/>
    <property type="molecule type" value="Genomic_DNA"/>
</dbReference>
<proteinExistence type="predicted"/>
<dbReference type="Gene3D" id="3.30.750.24">
    <property type="entry name" value="STAS domain"/>
    <property type="match status" value="1"/>
</dbReference>
<dbReference type="Proteomes" id="UP000318538">
    <property type="component" value="Chromosome"/>
</dbReference>